<reference evidence="2" key="1">
    <citation type="submission" date="2007-04" db="EMBL/GenBank/DDBJ databases">
        <title>Annotation of Pediculus humanus corporis strain USDA.</title>
        <authorList>
            <person name="Kirkness E."/>
            <person name="Hannick L."/>
            <person name="Hass B."/>
            <person name="Bruggner R."/>
            <person name="Lawson D."/>
            <person name="Bidwell S."/>
            <person name="Joardar V."/>
            <person name="Caler E."/>
            <person name="Walenz B."/>
            <person name="Inman J."/>
            <person name="Schobel S."/>
            <person name="Galinsky K."/>
            <person name="Amedeo P."/>
            <person name="Strausberg R."/>
        </authorList>
    </citation>
    <scope>NUCLEOTIDE SEQUENCE</scope>
    <source>
        <strain evidence="2">USDA</strain>
    </source>
</reference>
<proteinExistence type="predicted"/>
<dbReference type="HOGENOM" id="CLU_051924_0_0_1"/>
<dbReference type="InterPro" id="IPR038778">
    <property type="entry name" value="Mtln"/>
</dbReference>
<dbReference type="PANTHER" id="PTHR13318:SF95">
    <property type="entry name" value="F-BOX PROTEIN YLR352W"/>
    <property type="match status" value="1"/>
</dbReference>
<name>E0VLB6_PEDHC</name>
<dbReference type="GO" id="GO:0031146">
    <property type="term" value="P:SCF-dependent proteasomal ubiquitin-dependent protein catabolic process"/>
    <property type="evidence" value="ECO:0007669"/>
    <property type="project" value="TreeGrafter"/>
</dbReference>
<organism>
    <name type="scientific">Pediculus humanus subsp. corporis</name>
    <name type="common">Body louse</name>
    <dbReference type="NCBI Taxonomy" id="121224"/>
    <lineage>
        <taxon>Eukaryota</taxon>
        <taxon>Metazoa</taxon>
        <taxon>Ecdysozoa</taxon>
        <taxon>Arthropoda</taxon>
        <taxon>Hexapoda</taxon>
        <taxon>Insecta</taxon>
        <taxon>Pterygota</taxon>
        <taxon>Neoptera</taxon>
        <taxon>Paraneoptera</taxon>
        <taxon>Psocodea</taxon>
        <taxon>Troctomorpha</taxon>
        <taxon>Phthiraptera</taxon>
        <taxon>Anoplura</taxon>
        <taxon>Pediculidae</taxon>
        <taxon>Pediculus</taxon>
    </lineage>
</organism>
<dbReference type="EMBL" id="DS235271">
    <property type="protein sequence ID" value="EEB14172.1"/>
    <property type="molecule type" value="Genomic_DNA"/>
</dbReference>
<dbReference type="OMA" id="CDRKVIN"/>
<dbReference type="SMART" id="SM00256">
    <property type="entry name" value="FBOX"/>
    <property type="match status" value="1"/>
</dbReference>
<dbReference type="PANTHER" id="PTHR13318">
    <property type="entry name" value="PARTNER OF PAIRED, ISOFORM B-RELATED"/>
    <property type="match status" value="1"/>
</dbReference>
<dbReference type="Pfam" id="PF22002">
    <property type="entry name" value="MTLN"/>
    <property type="match status" value="1"/>
</dbReference>
<sequence length="433" mass="49484">MGSNKSEVIIALTFVVGFFLGYKAKEWRITWLKRKRDRLADKLRHAQAKKVKDIFEDNKKLKVSYEHNKVDISKTKHSEEDHDHTKDGRTHLLLFPDDILLMIISNLNHHCIINLSKTCNRLYEVCQDHTLWREVNFSDNVVTLTEMGIILKYITPETKSIHTKGYYRSGESIKETLTLDWLTQISEKCPNLLSLALPNHYIDCECITIQNFPKTLTKLDLSNTYVRNAPWNKSYFKDVSLIMPELEILILSNCDWFEPHSLMALSKCPKLKELRLDGCVKIKDCVAYCGLATRSGFKALKTLDLRKCPIGSSELTCFASVSSIVNLYLESPNTLGISPGIAIDTPIMILFTNEPVVEIRADGHRGKVTCPRLKIEKLFVRNYKRMTDMSLHQLARDAIFLKYLDVSGSGVSAIGIEKFRTLRPNVTLVNNSL</sequence>
<dbReference type="RefSeq" id="XP_002426910.1">
    <property type="nucleotide sequence ID" value="XM_002426865.1"/>
</dbReference>
<dbReference type="InParanoid" id="E0VLB6"/>
<dbReference type="EMBL" id="AAZO01003315">
    <property type="status" value="NOT_ANNOTATED_CDS"/>
    <property type="molecule type" value="Genomic_DNA"/>
</dbReference>
<dbReference type="eggNOG" id="ENOG502S2NJ">
    <property type="taxonomic scope" value="Eukaryota"/>
</dbReference>
<dbReference type="STRING" id="121224.E0VLB6"/>
<dbReference type="GeneID" id="8229534"/>
<keyword evidence="4" id="KW-1185">Reference proteome</keyword>
<dbReference type="SUPFAM" id="SSF81383">
    <property type="entry name" value="F-box domain"/>
    <property type="match status" value="1"/>
</dbReference>
<dbReference type="FunCoup" id="E0VLB6">
    <property type="interactions" value="19"/>
</dbReference>
<reference evidence="2" key="2">
    <citation type="submission" date="2007-04" db="EMBL/GenBank/DDBJ databases">
        <title>The genome of the human body louse.</title>
        <authorList>
            <consortium name="The Human Body Louse Genome Consortium"/>
            <person name="Kirkness E."/>
            <person name="Walenz B."/>
            <person name="Hass B."/>
            <person name="Bruggner R."/>
            <person name="Strausberg R."/>
        </authorList>
    </citation>
    <scope>NUCLEOTIDE SEQUENCE</scope>
    <source>
        <strain evidence="2">USDA</strain>
    </source>
</reference>
<dbReference type="Gene3D" id="3.80.10.10">
    <property type="entry name" value="Ribonuclease Inhibitor"/>
    <property type="match status" value="1"/>
</dbReference>
<dbReference type="AlphaFoldDB" id="E0VLB6"/>
<dbReference type="OrthoDB" id="9856535at2759"/>
<evidence type="ECO:0000313" key="4">
    <source>
        <dbReference type="Proteomes" id="UP000009046"/>
    </source>
</evidence>
<evidence type="ECO:0000259" key="1">
    <source>
        <dbReference type="PROSITE" id="PS50181"/>
    </source>
</evidence>
<dbReference type="Proteomes" id="UP000009046">
    <property type="component" value="Unassembled WGS sequence"/>
</dbReference>
<accession>E0VLB6</accession>
<gene>
    <name evidence="3" type="primary">8229534</name>
    <name evidence="2" type="ORF">Phum_PHUM285480</name>
</gene>
<dbReference type="VEuPathDB" id="VectorBase:PHUM285480"/>
<dbReference type="PROSITE" id="PS50181">
    <property type="entry name" value="FBOX"/>
    <property type="match status" value="1"/>
</dbReference>
<dbReference type="Gene3D" id="1.20.1280.50">
    <property type="match status" value="1"/>
</dbReference>
<protein>
    <submittedName>
        <fullName evidence="2 3">F-box/LRR-repeat protein, putative</fullName>
    </submittedName>
</protein>
<dbReference type="Pfam" id="PF12937">
    <property type="entry name" value="F-box-like"/>
    <property type="match status" value="1"/>
</dbReference>
<reference evidence="3" key="3">
    <citation type="submission" date="2020-05" db="UniProtKB">
        <authorList>
            <consortium name="EnsemblMetazoa"/>
        </authorList>
    </citation>
    <scope>IDENTIFICATION</scope>
    <source>
        <strain evidence="3">USDA</strain>
    </source>
</reference>
<feature type="domain" description="F-box" evidence="1">
    <location>
        <begin position="89"/>
        <end position="135"/>
    </location>
</feature>
<dbReference type="InterPro" id="IPR036047">
    <property type="entry name" value="F-box-like_dom_sf"/>
</dbReference>
<evidence type="ECO:0000313" key="3">
    <source>
        <dbReference type="EnsemblMetazoa" id="PHUM285480-PA"/>
    </source>
</evidence>
<dbReference type="KEGG" id="phu:Phum_PHUM285480"/>
<dbReference type="SUPFAM" id="SSF52047">
    <property type="entry name" value="RNI-like"/>
    <property type="match status" value="1"/>
</dbReference>
<dbReference type="EnsemblMetazoa" id="PHUM285480-RA">
    <property type="protein sequence ID" value="PHUM285480-PA"/>
    <property type="gene ID" value="PHUM285480"/>
</dbReference>
<dbReference type="InterPro" id="IPR001810">
    <property type="entry name" value="F-box_dom"/>
</dbReference>
<dbReference type="InterPro" id="IPR032675">
    <property type="entry name" value="LRR_dom_sf"/>
</dbReference>
<dbReference type="GO" id="GO:0019005">
    <property type="term" value="C:SCF ubiquitin ligase complex"/>
    <property type="evidence" value="ECO:0007669"/>
    <property type="project" value="TreeGrafter"/>
</dbReference>
<evidence type="ECO:0000313" key="2">
    <source>
        <dbReference type="EMBL" id="EEB14172.1"/>
    </source>
</evidence>
<dbReference type="CTD" id="8229534"/>